<evidence type="ECO:0000313" key="2">
    <source>
        <dbReference type="EMBL" id="MBA4611645.1"/>
    </source>
</evidence>
<protein>
    <submittedName>
        <fullName evidence="2">SurA N-terminal domain-containing protein</fullName>
    </submittedName>
</protein>
<dbReference type="InterPro" id="IPR050280">
    <property type="entry name" value="OMP_Chaperone_SurA"/>
</dbReference>
<dbReference type="InterPro" id="IPR027304">
    <property type="entry name" value="Trigger_fact/SurA_dom_sf"/>
</dbReference>
<dbReference type="Pfam" id="PF13624">
    <property type="entry name" value="SurA_N_3"/>
    <property type="match status" value="1"/>
</dbReference>
<name>A0A838XMB0_9HYPH</name>
<dbReference type="SUPFAM" id="SSF54534">
    <property type="entry name" value="FKBP-like"/>
    <property type="match status" value="1"/>
</dbReference>
<keyword evidence="1" id="KW-0732">Signal</keyword>
<proteinExistence type="predicted"/>
<dbReference type="SUPFAM" id="SSF109998">
    <property type="entry name" value="Triger factor/SurA peptide-binding domain-like"/>
    <property type="match status" value="1"/>
</dbReference>
<dbReference type="GO" id="GO:0003755">
    <property type="term" value="F:peptidyl-prolyl cis-trans isomerase activity"/>
    <property type="evidence" value="ECO:0007669"/>
    <property type="project" value="UniProtKB-KW"/>
</dbReference>
<dbReference type="AlphaFoldDB" id="A0A838XMB0"/>
<dbReference type="Gene3D" id="3.10.50.40">
    <property type="match status" value="1"/>
</dbReference>
<gene>
    <name evidence="2" type="ORF">H1W37_08285</name>
</gene>
<dbReference type="Gene3D" id="1.10.4030.10">
    <property type="entry name" value="Porin chaperone SurA, peptide-binding domain"/>
    <property type="match status" value="1"/>
</dbReference>
<evidence type="ECO:0000256" key="1">
    <source>
        <dbReference type="ARBA" id="ARBA00022729"/>
    </source>
</evidence>
<organism evidence="2 3">
    <name type="scientific">Stappia taiwanensis</name>
    <dbReference type="NCBI Taxonomy" id="992267"/>
    <lineage>
        <taxon>Bacteria</taxon>
        <taxon>Pseudomonadati</taxon>
        <taxon>Pseudomonadota</taxon>
        <taxon>Alphaproteobacteria</taxon>
        <taxon>Hyphomicrobiales</taxon>
        <taxon>Stappiaceae</taxon>
        <taxon>Stappia</taxon>
    </lineage>
</organism>
<dbReference type="PANTHER" id="PTHR47637:SF1">
    <property type="entry name" value="CHAPERONE SURA"/>
    <property type="match status" value="1"/>
</dbReference>
<reference evidence="2 3" key="1">
    <citation type="submission" date="2020-07" db="EMBL/GenBank/DDBJ databases">
        <authorList>
            <person name="Li M."/>
        </authorList>
    </citation>
    <scope>NUCLEOTIDE SEQUENCE [LARGE SCALE GENOMIC DNA]</scope>
    <source>
        <strain evidence="2 3">DSM 23284</strain>
    </source>
</reference>
<accession>A0A838XMB0</accession>
<dbReference type="EMBL" id="JACEON010000006">
    <property type="protein sequence ID" value="MBA4611645.1"/>
    <property type="molecule type" value="Genomic_DNA"/>
</dbReference>
<keyword evidence="3" id="KW-1185">Reference proteome</keyword>
<dbReference type="Proteomes" id="UP000559404">
    <property type="component" value="Unassembled WGS sequence"/>
</dbReference>
<dbReference type="InterPro" id="IPR046357">
    <property type="entry name" value="PPIase_dom_sf"/>
</dbReference>
<comment type="caution">
    <text evidence="2">The sequence shown here is derived from an EMBL/GenBank/DDBJ whole genome shotgun (WGS) entry which is preliminary data.</text>
</comment>
<sequence>MALLTAGLLSAPAMAKTSIKVLVNDRPITSYDIAQRAGLIRLTTRVGGSTARRQATEELINDELKLLEASRRGVSVSKAEVDAAFATLASRVKLSPKKLSGVLRQSGVNPETLRDRLRAEIAWGQIIRGRFQAEVRIEEADVIAALQRDNDKDAEKSMEYRLQSVIFVVPAKASSGQKSKRKGEAQRFRSKVSSCDQAATLAKQFREVVVMPTQLRLESELPDNLRKAVAKTAVGKLTAPESSQNGYEMIAVCDKREIASDAAARAEVEDELRNKEGQQLSRRYLRELRRKALIDYR</sequence>
<evidence type="ECO:0000313" key="3">
    <source>
        <dbReference type="Proteomes" id="UP000559404"/>
    </source>
</evidence>
<reference evidence="2 3" key="2">
    <citation type="submission" date="2020-08" db="EMBL/GenBank/DDBJ databases">
        <title>Stappia taiwanensis sp. nov., isolated from a coastal thermal spring.</title>
        <authorList>
            <person name="Kampfer P."/>
        </authorList>
    </citation>
    <scope>NUCLEOTIDE SEQUENCE [LARGE SCALE GENOMIC DNA]</scope>
    <source>
        <strain evidence="2 3">DSM 23284</strain>
    </source>
</reference>
<dbReference type="PANTHER" id="PTHR47637">
    <property type="entry name" value="CHAPERONE SURA"/>
    <property type="match status" value="1"/>
</dbReference>